<dbReference type="EMBL" id="UINC01140614">
    <property type="protein sequence ID" value="SVD27867.1"/>
    <property type="molecule type" value="Genomic_DNA"/>
</dbReference>
<evidence type="ECO:0000313" key="1">
    <source>
        <dbReference type="EMBL" id="SVD27867.1"/>
    </source>
</evidence>
<protein>
    <recommendedName>
        <fullName evidence="2">RNA ligase domain-containing protein</fullName>
    </recommendedName>
</protein>
<evidence type="ECO:0008006" key="2">
    <source>
        <dbReference type="Google" id="ProtNLM"/>
    </source>
</evidence>
<reference evidence="1" key="1">
    <citation type="submission" date="2018-05" db="EMBL/GenBank/DDBJ databases">
        <authorList>
            <person name="Lanie J.A."/>
            <person name="Ng W.-L."/>
            <person name="Kazmierczak K.M."/>
            <person name="Andrzejewski T.M."/>
            <person name="Davidsen T.M."/>
            <person name="Wayne K.J."/>
            <person name="Tettelin H."/>
            <person name="Glass J.I."/>
            <person name="Rusch D."/>
            <person name="Podicherti R."/>
            <person name="Tsui H.-C.T."/>
            <person name="Winkler M.E."/>
        </authorList>
    </citation>
    <scope>NUCLEOTIDE SEQUENCE</scope>
</reference>
<proteinExistence type="predicted"/>
<feature type="non-terminal residue" evidence="1">
    <location>
        <position position="151"/>
    </location>
</feature>
<sequence>MAHIEELPSHAFIKYVREIEHVSISEKLDGANLQVGIDEHGFYTSRGAKGGDKQYNSDGYGTTFASTYMRAAHKALDKVSDTLEENGVRQGTEINLEVFFGALPNTVPYNADGINRIVFLGQTAGDKINLTRLAKDLDGVRVTIQLLNVPD</sequence>
<dbReference type="AlphaFoldDB" id="A0A382U1L1"/>
<dbReference type="SUPFAM" id="SSF56091">
    <property type="entry name" value="DNA ligase/mRNA capping enzyme, catalytic domain"/>
    <property type="match status" value="1"/>
</dbReference>
<organism evidence="1">
    <name type="scientific">marine metagenome</name>
    <dbReference type="NCBI Taxonomy" id="408172"/>
    <lineage>
        <taxon>unclassified sequences</taxon>
        <taxon>metagenomes</taxon>
        <taxon>ecological metagenomes</taxon>
    </lineage>
</organism>
<name>A0A382U1L1_9ZZZZ</name>
<gene>
    <name evidence="1" type="ORF">METZ01_LOCUS380721</name>
</gene>
<accession>A0A382U1L1</accession>